<reference evidence="3" key="1">
    <citation type="submission" date="2009-04" db="EMBL/GenBank/DDBJ databases">
        <title>Violacein-producing Collimonas sp. from the sea surface microlayer of costal waters in Trondelag, Norway: assessment of potential for biosynthesis of secondary metabolites through genome mining.</title>
        <authorList>
            <person name="Hakvaag S."/>
            <person name="Fjaervik E."/>
            <person name="Klinkenberg G."/>
            <person name="Borgos S.E.F."/>
            <person name="Josefsen K.D."/>
            <person name="Ellingsen T.E."/>
            <person name="Zotchev S.B."/>
        </authorList>
    </citation>
    <scope>NUCLEOTIDE SEQUENCE</scope>
    <source>
        <strain evidence="3">MPS11E8</strain>
    </source>
</reference>
<dbReference type="SUPFAM" id="SSF52777">
    <property type="entry name" value="CoA-dependent acyltransferases"/>
    <property type="match status" value="2"/>
</dbReference>
<evidence type="ECO:0000256" key="1">
    <source>
        <dbReference type="SAM" id="MobiDB-lite"/>
    </source>
</evidence>
<dbReference type="InterPro" id="IPR001242">
    <property type="entry name" value="Condensation_dom"/>
</dbReference>
<evidence type="ECO:0000259" key="2">
    <source>
        <dbReference type="Pfam" id="PF00668"/>
    </source>
</evidence>
<evidence type="ECO:0000313" key="3">
    <source>
        <dbReference type="EMBL" id="ADU90677.1"/>
    </source>
</evidence>
<dbReference type="GO" id="GO:0003824">
    <property type="term" value="F:catalytic activity"/>
    <property type="evidence" value="ECO:0007669"/>
    <property type="project" value="InterPro"/>
</dbReference>
<dbReference type="PANTHER" id="PTHR45527">
    <property type="entry name" value="NONRIBOSOMAL PEPTIDE SYNTHETASE"/>
    <property type="match status" value="1"/>
</dbReference>
<dbReference type="Pfam" id="PF00668">
    <property type="entry name" value="Condensation"/>
    <property type="match status" value="1"/>
</dbReference>
<protein>
    <submittedName>
        <fullName evidence="3">Putative non-ribosomal peptide synthase condensing domain</fullName>
    </submittedName>
</protein>
<name>E8ZAB5_9BURK</name>
<dbReference type="Gene3D" id="3.30.559.30">
    <property type="entry name" value="Nonribosomal peptide synthetase, condensation domain"/>
    <property type="match status" value="1"/>
</dbReference>
<feature type="domain" description="Condensation" evidence="2">
    <location>
        <begin position="11"/>
        <end position="432"/>
    </location>
</feature>
<dbReference type="GO" id="GO:0005829">
    <property type="term" value="C:cytosol"/>
    <property type="evidence" value="ECO:0007669"/>
    <property type="project" value="TreeGrafter"/>
</dbReference>
<accession>E8ZAB5</accession>
<dbReference type="GO" id="GO:0044550">
    <property type="term" value="P:secondary metabolite biosynthetic process"/>
    <property type="evidence" value="ECO:0007669"/>
    <property type="project" value="TreeGrafter"/>
</dbReference>
<organism evidence="3">
    <name type="scientific">Collimonas sp. MPS11E8</name>
    <dbReference type="NCBI Taxonomy" id="716659"/>
    <lineage>
        <taxon>Bacteria</taxon>
        <taxon>Pseudomonadati</taxon>
        <taxon>Pseudomonadota</taxon>
        <taxon>Betaproteobacteria</taxon>
        <taxon>Burkholderiales</taxon>
        <taxon>Oxalobacteraceae</taxon>
        <taxon>Collimonas</taxon>
    </lineage>
</organism>
<dbReference type="GO" id="GO:0043041">
    <property type="term" value="P:amino acid activation for nonribosomal peptide biosynthetic process"/>
    <property type="evidence" value="ECO:0007669"/>
    <property type="project" value="TreeGrafter"/>
</dbReference>
<dbReference type="EMBL" id="FJ965833">
    <property type="protein sequence ID" value="ADU90677.1"/>
    <property type="molecule type" value="Genomic_DNA"/>
</dbReference>
<proteinExistence type="predicted"/>
<feature type="region of interest" description="Disordered" evidence="1">
    <location>
        <begin position="461"/>
        <end position="485"/>
    </location>
</feature>
<dbReference type="PANTHER" id="PTHR45527:SF14">
    <property type="entry name" value="PLIPASTATIN SYNTHASE SUBUNIT B"/>
    <property type="match status" value="1"/>
</dbReference>
<dbReference type="Gene3D" id="3.30.559.10">
    <property type="entry name" value="Chloramphenicol acetyltransferase-like domain"/>
    <property type="match status" value="1"/>
</dbReference>
<dbReference type="GO" id="GO:0031177">
    <property type="term" value="F:phosphopantetheine binding"/>
    <property type="evidence" value="ECO:0007669"/>
    <property type="project" value="TreeGrafter"/>
</dbReference>
<gene>
    <name evidence="3" type="ORF">CCT_ORF05503</name>
</gene>
<dbReference type="AlphaFoldDB" id="E8ZAB5"/>
<sequence>METVAQPAAAAALTSAQTAVWLSLKCAPPDHNFNCAEAVDIRGEIDLAQLLAAMQTVADESESARLLLLDSEQGPRQILAPCFSGELPYLDFSREPDADGAAQAWMRADFNRAIDVTRGRPWLSALLRTARDRYTWYHRSHRILLDDSDGGRMASRLAAVYSALSKNDAVPPADPFLSITRRLQEESVYRASERYPRDRQYWMERLRDAPAPLSLATQRPADGAGMLRQTVCFPAAGVNALQGFAGKLNLPLPQLLTAVTAAFLYRATGVADMLIGVTVKTAGVLPLRLALGADLSLEQLMREVGWQMRKISQHQCYPCADLHADLQRPPGQQPLFRTVINVESYPGQLHFGSHPASLRKLAAGSVEDLAITIHERGAGQDLQIDFDANPALHCAQMLAEHQRRLLTFMAAATHSPAQKIGQLTLCDATGRRHMPETWQDTGHAATESSLAARIEEQLARAGPAMTPRFEGEAPPPRLAVKSSPN</sequence>
<dbReference type="InterPro" id="IPR023213">
    <property type="entry name" value="CAT-like_dom_sf"/>
</dbReference>